<evidence type="ECO:0000313" key="3">
    <source>
        <dbReference type="Proteomes" id="UP000460287"/>
    </source>
</evidence>
<keyword evidence="1" id="KW-1133">Transmembrane helix</keyword>
<comment type="caution">
    <text evidence="2">The sequence shown here is derived from an EMBL/GenBank/DDBJ whole genome shotgun (WGS) entry which is preliminary data.</text>
</comment>
<keyword evidence="1" id="KW-0812">Transmembrane</keyword>
<gene>
    <name evidence="2" type="ORF">FYJ33_09905</name>
</gene>
<feature type="transmembrane region" description="Helical" evidence="1">
    <location>
        <begin position="7"/>
        <end position="28"/>
    </location>
</feature>
<dbReference type="RefSeq" id="WP_154531598.1">
    <property type="nucleotide sequence ID" value="NZ_JAQXTV010000059.1"/>
</dbReference>
<protein>
    <submittedName>
        <fullName evidence="2">Uncharacterized protein</fullName>
    </submittedName>
</protein>
<organism evidence="2 3">
    <name type="scientific">Inconstantimicrobium porci</name>
    <dbReference type="NCBI Taxonomy" id="2652291"/>
    <lineage>
        <taxon>Bacteria</taxon>
        <taxon>Bacillati</taxon>
        <taxon>Bacillota</taxon>
        <taxon>Clostridia</taxon>
        <taxon>Eubacteriales</taxon>
        <taxon>Clostridiaceae</taxon>
        <taxon>Inconstantimicrobium</taxon>
    </lineage>
</organism>
<keyword evidence="3" id="KW-1185">Reference proteome</keyword>
<proteinExistence type="predicted"/>
<dbReference type="EMBL" id="VULX01000014">
    <property type="protein sequence ID" value="MSR91703.1"/>
    <property type="molecule type" value="Genomic_DNA"/>
</dbReference>
<evidence type="ECO:0000313" key="2">
    <source>
        <dbReference type="EMBL" id="MSR91703.1"/>
    </source>
</evidence>
<dbReference type="AlphaFoldDB" id="A0A7X2MZ40"/>
<name>A0A7X2MZ40_9CLOT</name>
<dbReference type="Proteomes" id="UP000460287">
    <property type="component" value="Unassembled WGS sequence"/>
</dbReference>
<reference evidence="2 3" key="1">
    <citation type="submission" date="2019-08" db="EMBL/GenBank/DDBJ databases">
        <title>In-depth cultivation of the pig gut microbiome towards novel bacterial diversity and tailored functional studies.</title>
        <authorList>
            <person name="Wylensek D."/>
            <person name="Hitch T.C.A."/>
            <person name="Clavel T."/>
        </authorList>
    </citation>
    <scope>NUCLEOTIDE SEQUENCE [LARGE SCALE GENOMIC DNA]</scope>
    <source>
        <strain evidence="2 3">WCA-383-APC-5B</strain>
    </source>
</reference>
<evidence type="ECO:0000256" key="1">
    <source>
        <dbReference type="SAM" id="Phobius"/>
    </source>
</evidence>
<keyword evidence="1" id="KW-0472">Membrane</keyword>
<sequence>MGDRKKSFIVLISAIIVICIAGIAYYGFMFTKQTPKKADINKAVKQEKRLKGDEVPSDKIKTLSLGDDVRDTKDIIGISDDKVVYRRNNVELKIADRKTKKSDVIEGFDLSTEYIVIK</sequence>
<accession>A0A7X2MZ40</accession>